<feature type="coiled-coil region" evidence="6">
    <location>
        <begin position="216"/>
        <end position="261"/>
    </location>
</feature>
<dbReference type="WBParaSite" id="ASIM_0001689601-mRNA-1">
    <property type="protein sequence ID" value="ASIM_0001689601-mRNA-1"/>
    <property type="gene ID" value="ASIM_0001689601"/>
</dbReference>
<feature type="region of interest" description="Disordered" evidence="7">
    <location>
        <begin position="118"/>
        <end position="148"/>
    </location>
</feature>
<feature type="compositionally biased region" description="Basic and acidic residues" evidence="7">
    <location>
        <begin position="124"/>
        <end position="143"/>
    </location>
</feature>
<dbReference type="GO" id="GO:0005524">
    <property type="term" value="F:ATP binding"/>
    <property type="evidence" value="ECO:0007669"/>
    <property type="project" value="UniProtKB-KW"/>
</dbReference>
<gene>
    <name evidence="8" type="ORF">ASIM_LOCUS16303</name>
</gene>
<dbReference type="Proteomes" id="UP000267096">
    <property type="component" value="Unassembled WGS sequence"/>
</dbReference>
<dbReference type="PANTHER" id="PTHR47969:SF15">
    <property type="entry name" value="CHROMOSOME-ASSOCIATED KINESIN KIF4A-RELATED"/>
    <property type="match status" value="1"/>
</dbReference>
<sequence>MKEEEAKFRKWKTKADHEMMQMKSRERKREFETARAQRMSAQQLAVYRRKYEEAIACNRRLQQQLVKSSSSKRNDKKMSSELINYLDNELRMAIWTAEARWHCDVLIEQRKTLSEQLKKKKEHLSRLNKEPPKKKHVGSDRTGSDNNSELRQLEREIAGLQQEISSYNIEIHDAQADCMKADEREDQRWLGIDSTVNIKSVLKHLFEAAVNQRKMALEKEQEMDDAKRLLQEENKVKEEQIKELKSNLKHEQNTIKTIQERLTRRELDFDETTMNIINMYDADENTVNVDVLKRLERVMNSMNRISELQESVTAKEEQIKEEHVDEDDSDMDISVSFTDDSSDVTYVPPGPSRRTSKRPTKRSIEELGTDGMNATFVIDSNVPGESKANNCPERDNDGANHKENIELVEPITSSSKNAPRKSTEDCGIPQTVLTTNPAKLKARKKRRPGKALSKEPDDLAKTVHEIFAKLT</sequence>
<dbReference type="GO" id="GO:0051231">
    <property type="term" value="P:spindle elongation"/>
    <property type="evidence" value="ECO:0007669"/>
    <property type="project" value="TreeGrafter"/>
</dbReference>
<dbReference type="InterPro" id="IPR027640">
    <property type="entry name" value="Kinesin-like_fam"/>
</dbReference>
<evidence type="ECO:0000256" key="6">
    <source>
        <dbReference type="SAM" id="Coils"/>
    </source>
</evidence>
<evidence type="ECO:0000256" key="4">
    <source>
        <dbReference type="ARBA" id="ARBA00022840"/>
    </source>
</evidence>
<keyword evidence="2" id="KW-0963">Cytoplasm</keyword>
<evidence type="ECO:0000313" key="9">
    <source>
        <dbReference type="Proteomes" id="UP000267096"/>
    </source>
</evidence>
<dbReference type="EMBL" id="UYRR01032970">
    <property type="protein sequence ID" value="VDK57390.1"/>
    <property type="molecule type" value="Genomic_DNA"/>
</dbReference>
<keyword evidence="5 6" id="KW-0175">Coiled coil</keyword>
<evidence type="ECO:0000313" key="10">
    <source>
        <dbReference type="WBParaSite" id="ASIM_0001689601-mRNA-1"/>
    </source>
</evidence>
<dbReference type="GO" id="GO:0005737">
    <property type="term" value="C:cytoplasm"/>
    <property type="evidence" value="ECO:0007669"/>
    <property type="project" value="UniProtKB-SubCell"/>
</dbReference>
<evidence type="ECO:0000256" key="2">
    <source>
        <dbReference type="ARBA" id="ARBA00022490"/>
    </source>
</evidence>
<dbReference type="GO" id="GO:0005875">
    <property type="term" value="C:microtubule associated complex"/>
    <property type="evidence" value="ECO:0007669"/>
    <property type="project" value="TreeGrafter"/>
</dbReference>
<proteinExistence type="predicted"/>
<dbReference type="AlphaFoldDB" id="A0A0M3K7F5"/>
<accession>A0A0M3K7F5</accession>
<dbReference type="OrthoDB" id="5870151at2759"/>
<reference evidence="8 9" key="2">
    <citation type="submission" date="2018-11" db="EMBL/GenBank/DDBJ databases">
        <authorList>
            <consortium name="Pathogen Informatics"/>
        </authorList>
    </citation>
    <scope>NUCLEOTIDE SEQUENCE [LARGE SCALE GENOMIC DNA]</scope>
</reference>
<keyword evidence="9" id="KW-1185">Reference proteome</keyword>
<name>A0A0M3K7F5_ANISI</name>
<evidence type="ECO:0000256" key="5">
    <source>
        <dbReference type="ARBA" id="ARBA00023054"/>
    </source>
</evidence>
<feature type="region of interest" description="Disordered" evidence="7">
    <location>
        <begin position="380"/>
        <end position="401"/>
    </location>
</feature>
<organism evidence="10">
    <name type="scientific">Anisakis simplex</name>
    <name type="common">Herring worm</name>
    <dbReference type="NCBI Taxonomy" id="6269"/>
    <lineage>
        <taxon>Eukaryota</taxon>
        <taxon>Metazoa</taxon>
        <taxon>Ecdysozoa</taxon>
        <taxon>Nematoda</taxon>
        <taxon>Chromadorea</taxon>
        <taxon>Rhabditida</taxon>
        <taxon>Spirurina</taxon>
        <taxon>Ascaridomorpha</taxon>
        <taxon>Ascaridoidea</taxon>
        <taxon>Anisakidae</taxon>
        <taxon>Anisakis</taxon>
        <taxon>Anisakis simplex complex</taxon>
    </lineage>
</organism>
<dbReference type="GO" id="GO:0007018">
    <property type="term" value="P:microtubule-based movement"/>
    <property type="evidence" value="ECO:0007669"/>
    <property type="project" value="InterPro"/>
</dbReference>
<evidence type="ECO:0000256" key="1">
    <source>
        <dbReference type="ARBA" id="ARBA00004496"/>
    </source>
</evidence>
<evidence type="ECO:0000256" key="7">
    <source>
        <dbReference type="SAM" id="MobiDB-lite"/>
    </source>
</evidence>
<reference evidence="10" key="1">
    <citation type="submission" date="2017-02" db="UniProtKB">
        <authorList>
            <consortium name="WormBaseParasite"/>
        </authorList>
    </citation>
    <scope>IDENTIFICATION</scope>
</reference>
<feature type="compositionally biased region" description="Low complexity" evidence="7">
    <location>
        <begin position="332"/>
        <end position="345"/>
    </location>
</feature>
<dbReference type="GO" id="GO:0007052">
    <property type="term" value="P:mitotic spindle organization"/>
    <property type="evidence" value="ECO:0007669"/>
    <property type="project" value="TreeGrafter"/>
</dbReference>
<feature type="region of interest" description="Disordered" evidence="7">
    <location>
        <begin position="320"/>
        <end position="366"/>
    </location>
</feature>
<comment type="subcellular location">
    <subcellularLocation>
        <location evidence="1">Cytoplasm</location>
    </subcellularLocation>
</comment>
<dbReference type="GO" id="GO:0003777">
    <property type="term" value="F:microtubule motor activity"/>
    <property type="evidence" value="ECO:0007669"/>
    <property type="project" value="InterPro"/>
</dbReference>
<feature type="compositionally biased region" description="Basic residues" evidence="7">
    <location>
        <begin position="440"/>
        <end position="449"/>
    </location>
</feature>
<keyword evidence="3" id="KW-0547">Nucleotide-binding</keyword>
<keyword evidence="4" id="KW-0067">ATP-binding</keyword>
<feature type="region of interest" description="Disordered" evidence="7">
    <location>
        <begin position="439"/>
        <end position="458"/>
    </location>
</feature>
<evidence type="ECO:0000313" key="8">
    <source>
        <dbReference type="EMBL" id="VDK57390.1"/>
    </source>
</evidence>
<evidence type="ECO:0000256" key="3">
    <source>
        <dbReference type="ARBA" id="ARBA00022741"/>
    </source>
</evidence>
<feature type="compositionally biased region" description="Basic and acidic residues" evidence="7">
    <location>
        <begin position="392"/>
        <end position="401"/>
    </location>
</feature>
<protein>
    <submittedName>
        <fullName evidence="10">Kinesin-like protein Nod (inferred by orthology to a D. melanogaster protein)</fullName>
    </submittedName>
</protein>
<dbReference type="PANTHER" id="PTHR47969">
    <property type="entry name" value="CHROMOSOME-ASSOCIATED KINESIN KIF4A-RELATED"/>
    <property type="match status" value="1"/>
</dbReference>